<evidence type="ECO:0000313" key="3">
    <source>
        <dbReference type="Proteomes" id="UP001519271"/>
    </source>
</evidence>
<proteinExistence type="predicted"/>
<evidence type="ECO:0000259" key="1">
    <source>
        <dbReference type="Pfam" id="PF09924"/>
    </source>
</evidence>
<dbReference type="RefSeq" id="WP_209458299.1">
    <property type="nucleotide sequence ID" value="NZ_JAGGKC010000003.1"/>
</dbReference>
<dbReference type="InterPro" id="IPR024320">
    <property type="entry name" value="LPG_synthase_C"/>
</dbReference>
<dbReference type="Pfam" id="PF09924">
    <property type="entry name" value="LPG_synthase_C"/>
    <property type="match status" value="1"/>
</dbReference>
<keyword evidence="3" id="KW-1185">Reference proteome</keyword>
<organism evidence="2 3">
    <name type="scientific">Youngiibacter multivorans</name>
    <dbReference type="NCBI Taxonomy" id="937251"/>
    <lineage>
        <taxon>Bacteria</taxon>
        <taxon>Bacillati</taxon>
        <taxon>Bacillota</taxon>
        <taxon>Clostridia</taxon>
        <taxon>Eubacteriales</taxon>
        <taxon>Clostridiaceae</taxon>
        <taxon>Youngiibacter</taxon>
    </lineage>
</organism>
<name>A0ABS4G0P2_9CLOT</name>
<sequence>MELNDLDLASRAIFDGYLKPFKYTASTYSFTNLYMWRRMQNIRYHADDDALYIVKGKQNPTFLPPVVKDGKSAARSYAKLVSHLQDNGMPLMIRDARNEDVELMLGMGLELEAVEDIDNSEYVYLVEKLRTFSGKKLHGKKNHYNNFIKNYEFETRPLEDSREEAKEFARKWFSESSQSESLLEELNGIIELLDNIKDFNIVGISVFIDGHCHGFTIMEILNKDCILNHIEKADQSINGLYTFIIKTVLDQYGEGILYTNREQDLGIPGLRKSKQSLHPEFMEKKFLVNLTGGFDNLKDLQ</sequence>
<dbReference type="InterPro" id="IPR016732">
    <property type="entry name" value="UCP018688"/>
</dbReference>
<dbReference type="Gene3D" id="3.40.630.30">
    <property type="match status" value="1"/>
</dbReference>
<reference evidence="2 3" key="1">
    <citation type="submission" date="2021-03" db="EMBL/GenBank/DDBJ databases">
        <title>Genomic Encyclopedia of Type Strains, Phase IV (KMG-IV): sequencing the most valuable type-strain genomes for metagenomic binning, comparative biology and taxonomic classification.</title>
        <authorList>
            <person name="Goeker M."/>
        </authorList>
    </citation>
    <scope>NUCLEOTIDE SEQUENCE [LARGE SCALE GENOMIC DNA]</scope>
    <source>
        <strain evidence="2 3">DSM 6139</strain>
    </source>
</reference>
<comment type="caution">
    <text evidence="2">The sequence shown here is derived from an EMBL/GenBank/DDBJ whole genome shotgun (WGS) entry which is preliminary data.</text>
</comment>
<feature type="domain" description="Phosphatidylglycerol lysyltransferase C-terminal" evidence="1">
    <location>
        <begin position="22"/>
        <end position="288"/>
    </location>
</feature>
<gene>
    <name evidence="2" type="ORF">J2Z34_000522</name>
</gene>
<dbReference type="PANTHER" id="PTHR41373">
    <property type="entry name" value="DUF2156 DOMAIN-CONTAINING PROTEIN"/>
    <property type="match status" value="1"/>
</dbReference>
<evidence type="ECO:0000313" key="2">
    <source>
        <dbReference type="EMBL" id="MBP1918051.1"/>
    </source>
</evidence>
<accession>A0ABS4G0P2</accession>
<protein>
    <recommendedName>
        <fullName evidence="1">Phosphatidylglycerol lysyltransferase C-terminal domain-containing protein</fullName>
    </recommendedName>
</protein>
<dbReference type="SUPFAM" id="SSF55729">
    <property type="entry name" value="Acyl-CoA N-acyltransferases (Nat)"/>
    <property type="match status" value="2"/>
</dbReference>
<dbReference type="Proteomes" id="UP001519271">
    <property type="component" value="Unassembled WGS sequence"/>
</dbReference>
<dbReference type="EMBL" id="JAGGKC010000003">
    <property type="protein sequence ID" value="MBP1918051.1"/>
    <property type="molecule type" value="Genomic_DNA"/>
</dbReference>
<dbReference type="PANTHER" id="PTHR41373:SF1">
    <property type="entry name" value="PHOSPHATIDYLGLYCEROL LYSYLTRANSFERASE C-TERMINAL DOMAIN-CONTAINING PROTEIN"/>
    <property type="match status" value="1"/>
</dbReference>
<dbReference type="InterPro" id="IPR016181">
    <property type="entry name" value="Acyl_CoA_acyltransferase"/>
</dbReference>
<dbReference type="PIRSF" id="PIRSF018688">
    <property type="entry name" value="UCP018688"/>
    <property type="match status" value="1"/>
</dbReference>